<dbReference type="GO" id="GO:0005737">
    <property type="term" value="C:cytoplasm"/>
    <property type="evidence" value="ECO:0007669"/>
    <property type="project" value="TreeGrafter"/>
</dbReference>
<dbReference type="FunFam" id="1.10.1170.10:FF:000002">
    <property type="entry name" value="Baculoviral IAP repeat containing 7"/>
    <property type="match status" value="1"/>
</dbReference>
<keyword evidence="3" id="KW-0862">Zinc</keyword>
<dbReference type="Proteomes" id="UP000663829">
    <property type="component" value="Unassembled WGS sequence"/>
</dbReference>
<comment type="caution">
    <text evidence="5">The sequence shown here is derived from an EMBL/GenBank/DDBJ whole genome shotgun (WGS) entry which is preliminary data.</text>
</comment>
<accession>A0A814IEI2</accession>
<evidence type="ECO:0000313" key="6">
    <source>
        <dbReference type="EMBL" id="CAF3794645.1"/>
    </source>
</evidence>
<evidence type="ECO:0000256" key="3">
    <source>
        <dbReference type="ARBA" id="ARBA00022833"/>
    </source>
</evidence>
<dbReference type="InterPro" id="IPR013083">
    <property type="entry name" value="Znf_RING/FYVE/PHD"/>
</dbReference>
<dbReference type="InterPro" id="IPR001370">
    <property type="entry name" value="BIR_rpt"/>
</dbReference>
<evidence type="ECO:0000313" key="7">
    <source>
        <dbReference type="Proteomes" id="UP000663829"/>
    </source>
</evidence>
<reference evidence="5" key="1">
    <citation type="submission" date="2021-02" db="EMBL/GenBank/DDBJ databases">
        <authorList>
            <person name="Nowell W R."/>
        </authorList>
    </citation>
    <scope>NUCLEOTIDE SEQUENCE</scope>
</reference>
<dbReference type="GO" id="GO:0005634">
    <property type="term" value="C:nucleus"/>
    <property type="evidence" value="ECO:0007669"/>
    <property type="project" value="TreeGrafter"/>
</dbReference>
<dbReference type="EMBL" id="CAJNOQ010003658">
    <property type="protein sequence ID" value="CAF1023344.1"/>
    <property type="molecule type" value="Genomic_DNA"/>
</dbReference>
<dbReference type="OrthoDB" id="774873at2759"/>
<dbReference type="GO" id="GO:0051726">
    <property type="term" value="P:regulation of cell cycle"/>
    <property type="evidence" value="ECO:0007669"/>
    <property type="project" value="TreeGrafter"/>
</dbReference>
<dbReference type="CDD" id="cd00022">
    <property type="entry name" value="BIR"/>
    <property type="match status" value="2"/>
</dbReference>
<keyword evidence="7" id="KW-1185">Reference proteome</keyword>
<dbReference type="GO" id="GO:0061630">
    <property type="term" value="F:ubiquitin protein ligase activity"/>
    <property type="evidence" value="ECO:0007669"/>
    <property type="project" value="TreeGrafter"/>
</dbReference>
<organism evidence="5 7">
    <name type="scientific">Didymodactylos carnosus</name>
    <dbReference type="NCBI Taxonomy" id="1234261"/>
    <lineage>
        <taxon>Eukaryota</taxon>
        <taxon>Metazoa</taxon>
        <taxon>Spiralia</taxon>
        <taxon>Gnathifera</taxon>
        <taxon>Rotifera</taxon>
        <taxon>Eurotatoria</taxon>
        <taxon>Bdelloidea</taxon>
        <taxon>Philodinida</taxon>
        <taxon>Philodinidae</taxon>
        <taxon>Didymodactylos</taxon>
    </lineage>
</organism>
<dbReference type="EMBL" id="CAJOBC010003658">
    <property type="protein sequence ID" value="CAF3794645.1"/>
    <property type="molecule type" value="Genomic_DNA"/>
</dbReference>
<name>A0A814IEI2_9BILA</name>
<proteinExistence type="predicted"/>
<evidence type="ECO:0000313" key="5">
    <source>
        <dbReference type="EMBL" id="CAF1023344.1"/>
    </source>
</evidence>
<dbReference type="GO" id="GO:0008270">
    <property type="term" value="F:zinc ion binding"/>
    <property type="evidence" value="ECO:0007669"/>
    <property type="project" value="UniProtKB-KW"/>
</dbReference>
<gene>
    <name evidence="5" type="ORF">GPM918_LOCUS14898</name>
    <name evidence="6" type="ORF">SRO942_LOCUS14898</name>
</gene>
<dbReference type="PROSITE" id="PS50143">
    <property type="entry name" value="BIR_REPEAT_2"/>
    <property type="match status" value="2"/>
</dbReference>
<dbReference type="AlphaFoldDB" id="A0A814IEI2"/>
<dbReference type="Pfam" id="PF00653">
    <property type="entry name" value="BIR"/>
    <property type="match status" value="2"/>
</dbReference>
<evidence type="ECO:0000256" key="2">
    <source>
        <dbReference type="ARBA" id="ARBA00022771"/>
    </source>
</evidence>
<keyword evidence="2" id="KW-0863">Zinc-finger</keyword>
<dbReference type="PANTHER" id="PTHR10044">
    <property type="entry name" value="INHIBITOR OF APOPTOSIS"/>
    <property type="match status" value="1"/>
</dbReference>
<keyword evidence="1" id="KW-0479">Metal-binding</keyword>
<dbReference type="Proteomes" id="UP000681722">
    <property type="component" value="Unassembled WGS sequence"/>
</dbReference>
<dbReference type="GO" id="GO:0043027">
    <property type="term" value="F:cysteine-type endopeptidase inhibitor activity involved in apoptotic process"/>
    <property type="evidence" value="ECO:0007669"/>
    <property type="project" value="TreeGrafter"/>
</dbReference>
<dbReference type="GO" id="GO:0031398">
    <property type="term" value="P:positive regulation of protein ubiquitination"/>
    <property type="evidence" value="ECO:0007669"/>
    <property type="project" value="TreeGrafter"/>
</dbReference>
<dbReference type="InterPro" id="IPR050784">
    <property type="entry name" value="IAP"/>
</dbReference>
<dbReference type="SMART" id="SM00238">
    <property type="entry name" value="BIR"/>
    <property type="match status" value="2"/>
</dbReference>
<dbReference type="SUPFAM" id="SSF57924">
    <property type="entry name" value="Inhibitor of apoptosis (IAP) repeat"/>
    <property type="match status" value="2"/>
</dbReference>
<dbReference type="GO" id="GO:0043066">
    <property type="term" value="P:negative regulation of apoptotic process"/>
    <property type="evidence" value="ECO:0007669"/>
    <property type="project" value="TreeGrafter"/>
</dbReference>
<dbReference type="Pfam" id="PF13920">
    <property type="entry name" value="zf-C3HC4_3"/>
    <property type="match status" value="1"/>
</dbReference>
<sequence>MNNLETINRKRQAIEISSPANTKRKKHEEQIISDITKERTFTELFSLNEIRKRTFSHWPLKTPARSQMIESGFFGCNVGDRVICIYCHLICQQWIGTDDPRETHRLLSPNCCFVKSNLLSSNLVSPVILNETSNVLPNVKLVPIQERNQRYSEIPTRHTSFSTWPKDQSLPAIDDLAKAGFFYSGTNATVTCFYCNGSLRNWGVKDNPTIEHARWFPHCLYIKQFCGDELYNKIQQSKRVTQHVEQQKKNSTHSETNSSQTQIPDDVLLSKLVAARLDLPVAQRLMDKFRMSIIKRCYEDQLRLKLDDFSTDSDLYLACLILQKQIEIIDGKRDNIIIPSKKLQEIIEKIKLERETCVPSNELIKSYDTELTDEKQLACMPCGHVATCVPCGHSLRSCPICRRDIQSFVRVYVSLN</sequence>
<dbReference type="PANTHER" id="PTHR10044:SF139">
    <property type="entry name" value="DEATH-ASSOCIATED INHIBITOR OF APOPTOSIS 2"/>
    <property type="match status" value="1"/>
</dbReference>
<evidence type="ECO:0000256" key="4">
    <source>
        <dbReference type="SAM" id="MobiDB-lite"/>
    </source>
</evidence>
<dbReference type="Gene3D" id="1.10.1170.10">
    <property type="entry name" value="Inhibitor Of Apoptosis Protein (2mihbC-IAP-1), Chain A"/>
    <property type="match status" value="2"/>
</dbReference>
<feature type="region of interest" description="Disordered" evidence="4">
    <location>
        <begin position="242"/>
        <end position="261"/>
    </location>
</feature>
<dbReference type="Gene3D" id="3.30.40.10">
    <property type="entry name" value="Zinc/RING finger domain, C3HC4 (zinc finger)"/>
    <property type="match status" value="1"/>
</dbReference>
<evidence type="ECO:0000256" key="1">
    <source>
        <dbReference type="ARBA" id="ARBA00022723"/>
    </source>
</evidence>
<protein>
    <submittedName>
        <fullName evidence="5">Uncharacterized protein</fullName>
    </submittedName>
</protein>